<dbReference type="RefSeq" id="WP_229580738.1">
    <property type="nucleotide sequence ID" value="NZ_BMXF01000002.1"/>
</dbReference>
<accession>A0A8J3DAA2</accession>
<dbReference type="Proteomes" id="UP000598271">
    <property type="component" value="Unassembled WGS sequence"/>
</dbReference>
<dbReference type="Gene3D" id="2.120.10.30">
    <property type="entry name" value="TolB, C-terminal domain"/>
    <property type="match status" value="1"/>
</dbReference>
<dbReference type="InterPro" id="IPR022223">
    <property type="entry name" value="DUF3748"/>
</dbReference>
<protein>
    <submittedName>
        <fullName evidence="2">Biopolymer transporter Tol</fullName>
    </submittedName>
</protein>
<comment type="caution">
    <text evidence="2">The sequence shown here is derived from an EMBL/GenBank/DDBJ whole genome shotgun (WGS) entry which is preliminary data.</text>
</comment>
<keyword evidence="1" id="KW-0732">Signal</keyword>
<evidence type="ECO:0000313" key="3">
    <source>
        <dbReference type="Proteomes" id="UP000598271"/>
    </source>
</evidence>
<evidence type="ECO:0000256" key="1">
    <source>
        <dbReference type="SAM" id="SignalP"/>
    </source>
</evidence>
<name>A0A8J3DAA2_9BACT</name>
<feature type="signal peptide" evidence="1">
    <location>
        <begin position="1"/>
        <end position="20"/>
    </location>
</feature>
<dbReference type="SUPFAM" id="SSF82171">
    <property type="entry name" value="DPP6 N-terminal domain-like"/>
    <property type="match status" value="1"/>
</dbReference>
<dbReference type="Pfam" id="PF12566">
    <property type="entry name" value="DUF3748"/>
    <property type="match status" value="1"/>
</dbReference>
<proteinExistence type="predicted"/>
<reference evidence="2 3" key="1">
    <citation type="journal article" date="2014" name="Int. J. Syst. Evol. Microbiol.">
        <title>Complete genome sequence of Corynebacterium casei LMG S-19264T (=DSM 44701T), isolated from a smear-ripened cheese.</title>
        <authorList>
            <consortium name="US DOE Joint Genome Institute (JGI-PGF)"/>
            <person name="Walter F."/>
            <person name="Albersmeier A."/>
            <person name="Kalinowski J."/>
            <person name="Ruckert C."/>
        </authorList>
    </citation>
    <scope>NUCLEOTIDE SEQUENCE [LARGE SCALE GENOMIC DNA]</scope>
    <source>
        <strain evidence="2 3">KCTC 12866</strain>
    </source>
</reference>
<sequence length="463" mass="50601">MLFVPFSTLILLLFSGLAFTTRQFTDTELPMPPETQLTHSANGHTLNNTQVFSPDDQWVVYDTRNNDTELGQTCCIRILNLQTGEDRLIYQTKNQTENGPGVGAATFSPVRPRVLFLHGLRNADAQLPYAMTRRTGVAIDIDQPQKPIFMDARDISPPFTPGALRGGTHAHQWSGNGERISFTYNDAVMERLAAANPSVADLRTVGVMIPGVGVTVPGGNNENEFSGEGFSFVVTQVTQSPRPGSDEIDRAFDETWVGQDGYQKPDGSRQRRAIAFQGNVRNNAGQTITEVFVVDIPEGLPKPLPGQPLAGTSATRPNPPAGVLQRRITFSERGIEGPRHWLRTTPDGTLIGFLAQDSAGLIQIFGVSPNGGPTKQLTNQPFSIQTPFNFSPDGNSVSYAADNSIFITDLRDGQPHRLTPRSTDGNGPINGVIWSNKGDCLVYNRYVSTPQGRHIQIFKLMVK</sequence>
<feature type="chain" id="PRO_5035301488" evidence="1">
    <location>
        <begin position="21"/>
        <end position="463"/>
    </location>
</feature>
<gene>
    <name evidence="2" type="ORF">GCM10007390_22040</name>
</gene>
<keyword evidence="3" id="KW-1185">Reference proteome</keyword>
<dbReference type="AlphaFoldDB" id="A0A8J3DAA2"/>
<evidence type="ECO:0000313" key="2">
    <source>
        <dbReference type="EMBL" id="GHB68289.1"/>
    </source>
</evidence>
<organism evidence="2 3">
    <name type="scientific">Persicitalea jodogahamensis</name>
    <dbReference type="NCBI Taxonomy" id="402147"/>
    <lineage>
        <taxon>Bacteria</taxon>
        <taxon>Pseudomonadati</taxon>
        <taxon>Bacteroidota</taxon>
        <taxon>Cytophagia</taxon>
        <taxon>Cytophagales</taxon>
        <taxon>Spirosomataceae</taxon>
        <taxon>Persicitalea</taxon>
    </lineage>
</organism>
<dbReference type="EMBL" id="BMXF01000002">
    <property type="protein sequence ID" value="GHB68289.1"/>
    <property type="molecule type" value="Genomic_DNA"/>
</dbReference>
<dbReference type="InterPro" id="IPR011042">
    <property type="entry name" value="6-blade_b-propeller_TolB-like"/>
</dbReference>